<feature type="transmembrane region" description="Helical" evidence="2">
    <location>
        <begin position="6"/>
        <end position="25"/>
    </location>
</feature>
<dbReference type="InterPro" id="IPR036457">
    <property type="entry name" value="PPM-type-like_dom_sf"/>
</dbReference>
<proteinExistence type="predicted"/>
<dbReference type="GO" id="GO:0016791">
    <property type="term" value="F:phosphatase activity"/>
    <property type="evidence" value="ECO:0007669"/>
    <property type="project" value="TreeGrafter"/>
</dbReference>
<sequence>MNPYLVIPLLALFLNLYLFTYVLALKGRHKVVNVYLIYSADLSLWIFSLVLYWSFLPESWMMWLIRITSFSWIFCGPLFLEFSFVFLGKRSNILLNLFRVFAIATYVLSLLTDLVIAGFVRKYWGDTLIPGPLYIVSQSVLFLGTTSYSVFLLLFESKKFEPGFRKQCYLLAGGTLLTTLFGFITTVLPRVFQQGTLIYPPLSGSASVIQSVCTFIAISKYGFLEIRLERIALQLYSKIREGVVLLSKERELLYWNQSARQMLGFPPGTGSPEKLNLSDYLEGFTSDQIIKQDFRRKIGDSKVKKRSLDTDENLLDLKSPMALYLEVSKSVIPLAGKDEGDVFVFRDITEMKIASEKIRILYSRILKDLDFAKEIQSTITTRDFPSSDEFRIYSYFRPYDRVGGDVLNCESTEKESIDVLFADVSGHGISSAMVAAMASIGFSVISQKGTRPKEGLLFTNELLSSVVTQHFISAVYLKYEYKKRRLLYSYAGHHCGLLLRKNKVTEIEGKGGVLLAVGTPILNEYEIVLEPGDRIIFYSDGLFEVTGTNGVPLGNKALIEEIKKLSNRDSESLIRALVLFSESFGSGVMSDDVTLFCLEVKD</sequence>
<keyword evidence="6" id="KW-1185">Reference proteome</keyword>
<dbReference type="SUPFAM" id="SSF81606">
    <property type="entry name" value="PP2C-like"/>
    <property type="match status" value="1"/>
</dbReference>
<evidence type="ECO:0000313" key="7">
    <source>
        <dbReference type="Proteomes" id="UP000231990"/>
    </source>
</evidence>
<feature type="transmembrane region" description="Helical" evidence="2">
    <location>
        <begin position="167"/>
        <end position="192"/>
    </location>
</feature>
<dbReference type="EMBL" id="NPDY01000035">
    <property type="protein sequence ID" value="PJZ68083.1"/>
    <property type="molecule type" value="Genomic_DNA"/>
</dbReference>
<keyword evidence="2" id="KW-1133">Transmembrane helix</keyword>
<feature type="domain" description="PPM-type phosphatase" evidence="3">
    <location>
        <begin position="387"/>
        <end position="600"/>
    </location>
</feature>
<evidence type="ECO:0000256" key="1">
    <source>
        <dbReference type="ARBA" id="ARBA00022801"/>
    </source>
</evidence>
<dbReference type="OrthoDB" id="305353at2"/>
<dbReference type="PANTHER" id="PTHR43156:SF2">
    <property type="entry name" value="STAGE II SPORULATION PROTEIN E"/>
    <property type="match status" value="1"/>
</dbReference>
<feature type="transmembrane region" description="Helical" evidence="2">
    <location>
        <begin position="132"/>
        <end position="155"/>
    </location>
</feature>
<reference evidence="6 7" key="1">
    <citation type="submission" date="2017-07" db="EMBL/GenBank/DDBJ databases">
        <title>Leptospira spp. isolated from tropical soils.</title>
        <authorList>
            <person name="Thibeaux R."/>
            <person name="Iraola G."/>
            <person name="Ferres I."/>
            <person name="Bierque E."/>
            <person name="Girault D."/>
            <person name="Soupe-Gilbert M.-E."/>
            <person name="Picardeau M."/>
            <person name="Goarant C."/>
        </authorList>
    </citation>
    <scope>NUCLEOTIDE SEQUENCE [LARGE SCALE GENOMIC DNA]</scope>
    <source>
        <strain evidence="5 7">FH1-B-B1</strain>
        <strain evidence="4 6">FH1-B-C1</strain>
    </source>
</reference>
<dbReference type="Pfam" id="PF12860">
    <property type="entry name" value="PAS_7"/>
    <property type="match status" value="1"/>
</dbReference>
<dbReference type="InterPro" id="IPR001932">
    <property type="entry name" value="PPM-type_phosphatase-like_dom"/>
</dbReference>
<evidence type="ECO:0000313" key="6">
    <source>
        <dbReference type="Proteomes" id="UP000231962"/>
    </source>
</evidence>
<dbReference type="SUPFAM" id="SSF55785">
    <property type="entry name" value="PYP-like sensor domain (PAS domain)"/>
    <property type="match status" value="1"/>
</dbReference>
<dbReference type="Gene3D" id="3.60.40.10">
    <property type="entry name" value="PPM-type phosphatase domain"/>
    <property type="match status" value="1"/>
</dbReference>
<feature type="transmembrane region" description="Helical" evidence="2">
    <location>
        <begin position="61"/>
        <end position="88"/>
    </location>
</feature>
<protein>
    <submittedName>
        <fullName evidence="5">Serine/threonine protein phosphatase</fullName>
    </submittedName>
</protein>
<gene>
    <name evidence="4" type="ORF">CH360_17995</name>
    <name evidence="5" type="ORF">CH373_03365</name>
</gene>
<feature type="transmembrane region" description="Helical" evidence="2">
    <location>
        <begin position="100"/>
        <end position="120"/>
    </location>
</feature>
<name>A0A2M9ZSY0_9LEPT</name>
<evidence type="ECO:0000259" key="3">
    <source>
        <dbReference type="SMART" id="SM00331"/>
    </source>
</evidence>
<dbReference type="InterPro" id="IPR035965">
    <property type="entry name" value="PAS-like_dom_sf"/>
</dbReference>
<evidence type="ECO:0000313" key="4">
    <source>
        <dbReference type="EMBL" id="PJZ68083.1"/>
    </source>
</evidence>
<comment type="caution">
    <text evidence="5">The sequence shown here is derived from an EMBL/GenBank/DDBJ whole genome shotgun (WGS) entry which is preliminary data.</text>
</comment>
<dbReference type="Gene3D" id="3.30.450.20">
    <property type="entry name" value="PAS domain"/>
    <property type="match status" value="1"/>
</dbReference>
<keyword evidence="2" id="KW-0812">Transmembrane</keyword>
<dbReference type="EMBL" id="NPDZ01000001">
    <property type="protein sequence ID" value="PJZ75069.1"/>
    <property type="molecule type" value="Genomic_DNA"/>
</dbReference>
<dbReference type="SMART" id="SM00331">
    <property type="entry name" value="PP2C_SIG"/>
    <property type="match status" value="1"/>
</dbReference>
<dbReference type="PANTHER" id="PTHR43156">
    <property type="entry name" value="STAGE II SPORULATION PROTEIN E-RELATED"/>
    <property type="match status" value="1"/>
</dbReference>
<dbReference type="RefSeq" id="WP_100715491.1">
    <property type="nucleotide sequence ID" value="NZ_NPDY01000035.1"/>
</dbReference>
<keyword evidence="1" id="KW-0378">Hydrolase</keyword>
<dbReference type="InterPro" id="IPR052016">
    <property type="entry name" value="Bact_Sigma-Reg"/>
</dbReference>
<dbReference type="Pfam" id="PF07228">
    <property type="entry name" value="SpoIIE"/>
    <property type="match status" value="1"/>
</dbReference>
<feature type="transmembrane region" description="Helical" evidence="2">
    <location>
        <begin position="32"/>
        <end position="55"/>
    </location>
</feature>
<evidence type="ECO:0000313" key="5">
    <source>
        <dbReference type="EMBL" id="PJZ75069.1"/>
    </source>
</evidence>
<dbReference type="Proteomes" id="UP000231962">
    <property type="component" value="Unassembled WGS sequence"/>
</dbReference>
<dbReference type="AlphaFoldDB" id="A0A2M9ZSY0"/>
<organism evidence="5 7">
    <name type="scientific">Leptospira perolatii</name>
    <dbReference type="NCBI Taxonomy" id="2023191"/>
    <lineage>
        <taxon>Bacteria</taxon>
        <taxon>Pseudomonadati</taxon>
        <taxon>Spirochaetota</taxon>
        <taxon>Spirochaetia</taxon>
        <taxon>Leptospirales</taxon>
        <taxon>Leptospiraceae</taxon>
        <taxon>Leptospira</taxon>
    </lineage>
</organism>
<evidence type="ECO:0000256" key="2">
    <source>
        <dbReference type="SAM" id="Phobius"/>
    </source>
</evidence>
<keyword evidence="2" id="KW-0472">Membrane</keyword>
<accession>A0A2M9ZSY0</accession>
<dbReference type="Proteomes" id="UP000231990">
    <property type="component" value="Unassembled WGS sequence"/>
</dbReference>